<dbReference type="OrthoDB" id="9811959at2"/>
<dbReference type="Gene3D" id="1.20.1440.60">
    <property type="entry name" value="23S rRNA-intervening sequence"/>
    <property type="match status" value="1"/>
</dbReference>
<dbReference type="SUPFAM" id="SSF158446">
    <property type="entry name" value="IVS-encoded protein-like"/>
    <property type="match status" value="1"/>
</dbReference>
<evidence type="ECO:0000313" key="2">
    <source>
        <dbReference type="Proteomes" id="UP000184036"/>
    </source>
</evidence>
<evidence type="ECO:0000313" key="1">
    <source>
        <dbReference type="EMBL" id="SHF88951.1"/>
    </source>
</evidence>
<protein>
    <submittedName>
        <fullName evidence="1">Four helix bundle protein</fullName>
    </submittedName>
</protein>
<reference evidence="2" key="1">
    <citation type="submission" date="2016-11" db="EMBL/GenBank/DDBJ databases">
        <authorList>
            <person name="Varghese N."/>
            <person name="Submissions S."/>
        </authorList>
    </citation>
    <scope>NUCLEOTIDE SEQUENCE [LARGE SCALE GENOMIC DNA]</scope>
    <source>
        <strain evidence="2">DSM 19741</strain>
    </source>
</reference>
<gene>
    <name evidence="1" type="ORF">SAMN05444396_102272</name>
</gene>
<dbReference type="NCBIfam" id="TIGR02436">
    <property type="entry name" value="four helix bundle protein"/>
    <property type="match status" value="1"/>
</dbReference>
<sequence>MRDYKKYIVWQDGHQLTMITYKLTKQFPKEELFGVTSQLRRATSSIPTNIADGCGRESDADFRRFLVMAHGSATEAEYLIFLSSELDYVSQTEFIDFTEKVIILRKQLRKLIDKLKS</sequence>
<dbReference type="AlphaFoldDB" id="A0A1M5FD12"/>
<keyword evidence="2" id="KW-1185">Reference proteome</keyword>
<name>A0A1M5FD12_9FLAO</name>
<organism evidence="1 2">
    <name type="scientific">Flavobacterium segetis</name>
    <dbReference type="NCBI Taxonomy" id="271157"/>
    <lineage>
        <taxon>Bacteria</taxon>
        <taxon>Pseudomonadati</taxon>
        <taxon>Bacteroidota</taxon>
        <taxon>Flavobacteriia</taxon>
        <taxon>Flavobacteriales</taxon>
        <taxon>Flavobacteriaceae</taxon>
        <taxon>Flavobacterium</taxon>
    </lineage>
</organism>
<accession>A0A1M5FD12</accession>
<dbReference type="Pfam" id="PF05635">
    <property type="entry name" value="23S_rRNA_IVP"/>
    <property type="match status" value="1"/>
</dbReference>
<dbReference type="EMBL" id="FQWE01000002">
    <property type="protein sequence ID" value="SHF88951.1"/>
    <property type="molecule type" value="Genomic_DNA"/>
</dbReference>
<proteinExistence type="predicted"/>
<dbReference type="RefSeq" id="WP_072988737.1">
    <property type="nucleotide sequence ID" value="NZ_FQWE01000002.1"/>
</dbReference>
<dbReference type="PANTHER" id="PTHR38471">
    <property type="entry name" value="FOUR HELIX BUNDLE PROTEIN"/>
    <property type="match status" value="1"/>
</dbReference>
<dbReference type="STRING" id="271157.SAMN05444396_102272"/>
<dbReference type="PANTHER" id="PTHR38471:SF2">
    <property type="entry name" value="FOUR HELIX BUNDLE PROTEIN"/>
    <property type="match status" value="1"/>
</dbReference>
<dbReference type="InterPro" id="IPR012657">
    <property type="entry name" value="23S_rRNA-intervening_sequence"/>
</dbReference>
<dbReference type="CDD" id="cd16377">
    <property type="entry name" value="23S_rRNA_IVP_like"/>
    <property type="match status" value="1"/>
</dbReference>
<dbReference type="Proteomes" id="UP000184036">
    <property type="component" value="Unassembled WGS sequence"/>
</dbReference>
<dbReference type="InterPro" id="IPR036583">
    <property type="entry name" value="23S_rRNA_IVS_sf"/>
</dbReference>